<keyword evidence="2" id="KW-1185">Reference proteome</keyword>
<proteinExistence type="predicted"/>
<evidence type="ECO:0000313" key="1">
    <source>
        <dbReference type="EMBL" id="CAL1293063.1"/>
    </source>
</evidence>
<sequence>MANEDAAGTMSSYLVENSSSRRIWLSLISVINISKNSRC</sequence>
<name>A0AAV2BA09_9ARAC</name>
<dbReference type="Proteomes" id="UP001497382">
    <property type="component" value="Unassembled WGS sequence"/>
</dbReference>
<gene>
    <name evidence="1" type="ORF">LARSCL_LOCUS17989</name>
</gene>
<evidence type="ECO:0000313" key="2">
    <source>
        <dbReference type="Proteomes" id="UP001497382"/>
    </source>
</evidence>
<dbReference type="EMBL" id="CAXIEN010000319">
    <property type="protein sequence ID" value="CAL1293063.1"/>
    <property type="molecule type" value="Genomic_DNA"/>
</dbReference>
<protein>
    <submittedName>
        <fullName evidence="1">Uncharacterized protein</fullName>
    </submittedName>
</protein>
<feature type="non-terminal residue" evidence="1">
    <location>
        <position position="39"/>
    </location>
</feature>
<reference evidence="1 2" key="1">
    <citation type="submission" date="2024-04" db="EMBL/GenBank/DDBJ databases">
        <authorList>
            <person name="Rising A."/>
            <person name="Reimegard J."/>
            <person name="Sonavane S."/>
            <person name="Akerstrom W."/>
            <person name="Nylinder S."/>
            <person name="Hedman E."/>
            <person name="Kallberg Y."/>
        </authorList>
    </citation>
    <scope>NUCLEOTIDE SEQUENCE [LARGE SCALE GENOMIC DNA]</scope>
</reference>
<accession>A0AAV2BA09</accession>
<dbReference type="AlphaFoldDB" id="A0AAV2BA09"/>
<organism evidence="1 2">
    <name type="scientific">Larinioides sclopetarius</name>
    <dbReference type="NCBI Taxonomy" id="280406"/>
    <lineage>
        <taxon>Eukaryota</taxon>
        <taxon>Metazoa</taxon>
        <taxon>Ecdysozoa</taxon>
        <taxon>Arthropoda</taxon>
        <taxon>Chelicerata</taxon>
        <taxon>Arachnida</taxon>
        <taxon>Araneae</taxon>
        <taxon>Araneomorphae</taxon>
        <taxon>Entelegynae</taxon>
        <taxon>Araneoidea</taxon>
        <taxon>Araneidae</taxon>
        <taxon>Larinioides</taxon>
    </lineage>
</organism>
<comment type="caution">
    <text evidence="1">The sequence shown here is derived from an EMBL/GenBank/DDBJ whole genome shotgun (WGS) entry which is preliminary data.</text>
</comment>